<evidence type="ECO:0000313" key="3">
    <source>
        <dbReference type="Proteomes" id="UP001256588"/>
    </source>
</evidence>
<dbReference type="Proteomes" id="UP001256588">
    <property type="component" value="Unassembled WGS sequence"/>
</dbReference>
<evidence type="ECO:0008006" key="4">
    <source>
        <dbReference type="Google" id="ProtNLM"/>
    </source>
</evidence>
<protein>
    <recommendedName>
        <fullName evidence="4">Kynureninase</fullName>
    </recommendedName>
</protein>
<dbReference type="EMBL" id="JAVDWO010000005">
    <property type="protein sequence ID" value="MDR7192712.1"/>
    <property type="molecule type" value="Genomic_DNA"/>
</dbReference>
<name>A0ABU1XVC7_9GAMM</name>
<evidence type="ECO:0000313" key="2">
    <source>
        <dbReference type="EMBL" id="MDR7192712.1"/>
    </source>
</evidence>
<sequence>MGVLTSGCRLGDPNAEPKYNPSTGLPKNCRAIVQANIDGYRSGEFTADGVMGSLERNCGANGYAWGHQ</sequence>
<dbReference type="RefSeq" id="WP_310234014.1">
    <property type="nucleotide sequence ID" value="NZ_JAVDWO010000005.1"/>
</dbReference>
<accession>A0ABU1XVC7</accession>
<keyword evidence="3" id="KW-1185">Reference proteome</keyword>
<proteinExistence type="predicted"/>
<comment type="caution">
    <text evidence="2">The sequence shown here is derived from an EMBL/GenBank/DDBJ whole genome shotgun (WGS) entry which is preliminary data.</text>
</comment>
<evidence type="ECO:0000256" key="1">
    <source>
        <dbReference type="SAM" id="MobiDB-lite"/>
    </source>
</evidence>
<organism evidence="2 3">
    <name type="scientific">Luteimonas terrae</name>
    <dbReference type="NCBI Taxonomy" id="1530191"/>
    <lineage>
        <taxon>Bacteria</taxon>
        <taxon>Pseudomonadati</taxon>
        <taxon>Pseudomonadota</taxon>
        <taxon>Gammaproteobacteria</taxon>
        <taxon>Lysobacterales</taxon>
        <taxon>Lysobacteraceae</taxon>
        <taxon>Luteimonas</taxon>
    </lineage>
</organism>
<reference evidence="2 3" key="1">
    <citation type="submission" date="2023-07" db="EMBL/GenBank/DDBJ databases">
        <title>Sorghum-associated microbial communities from plants grown in Nebraska, USA.</title>
        <authorList>
            <person name="Schachtman D."/>
        </authorList>
    </citation>
    <scope>NUCLEOTIDE SEQUENCE [LARGE SCALE GENOMIC DNA]</scope>
    <source>
        <strain evidence="2 3">4099</strain>
    </source>
</reference>
<gene>
    <name evidence="2" type="ORF">J2W68_001428</name>
</gene>
<feature type="region of interest" description="Disordered" evidence="1">
    <location>
        <begin position="1"/>
        <end position="23"/>
    </location>
</feature>